<feature type="compositionally biased region" description="Low complexity" evidence="5">
    <location>
        <begin position="300"/>
        <end position="310"/>
    </location>
</feature>
<dbReference type="PROSITE" id="PS50931">
    <property type="entry name" value="HTH_LYSR"/>
    <property type="match status" value="1"/>
</dbReference>
<evidence type="ECO:0000313" key="7">
    <source>
        <dbReference type="EMBL" id="BDG71715.1"/>
    </source>
</evidence>
<dbReference type="SUPFAM" id="SSF53850">
    <property type="entry name" value="Periplasmic binding protein-like II"/>
    <property type="match status" value="1"/>
</dbReference>
<dbReference type="Gene3D" id="1.10.10.10">
    <property type="entry name" value="Winged helix-like DNA-binding domain superfamily/Winged helix DNA-binding domain"/>
    <property type="match status" value="1"/>
</dbReference>
<dbReference type="EMBL" id="AP025637">
    <property type="protein sequence ID" value="BDG71715.1"/>
    <property type="molecule type" value="Genomic_DNA"/>
</dbReference>
<dbReference type="CDD" id="cd08415">
    <property type="entry name" value="PBP2_LysR_opines_like"/>
    <property type="match status" value="1"/>
</dbReference>
<dbReference type="Pfam" id="PF03466">
    <property type="entry name" value="LysR_substrate"/>
    <property type="match status" value="1"/>
</dbReference>
<dbReference type="InterPro" id="IPR005119">
    <property type="entry name" value="LysR_subst-bd"/>
</dbReference>
<dbReference type="Proteomes" id="UP000831327">
    <property type="component" value="Chromosome"/>
</dbReference>
<feature type="region of interest" description="Disordered" evidence="5">
    <location>
        <begin position="293"/>
        <end position="332"/>
    </location>
</feature>
<comment type="similarity">
    <text evidence="1">Belongs to the LysR transcriptional regulatory family.</text>
</comment>
<keyword evidence="2" id="KW-0805">Transcription regulation</keyword>
<evidence type="ECO:0000256" key="4">
    <source>
        <dbReference type="ARBA" id="ARBA00023163"/>
    </source>
</evidence>
<dbReference type="PRINTS" id="PR00039">
    <property type="entry name" value="HTHLYSR"/>
</dbReference>
<dbReference type="Pfam" id="PF00126">
    <property type="entry name" value="HTH_1"/>
    <property type="match status" value="1"/>
</dbReference>
<evidence type="ECO:0000259" key="6">
    <source>
        <dbReference type="PROSITE" id="PS50931"/>
    </source>
</evidence>
<dbReference type="InterPro" id="IPR036390">
    <property type="entry name" value="WH_DNA-bd_sf"/>
</dbReference>
<dbReference type="SUPFAM" id="SSF46785">
    <property type="entry name" value="Winged helix' DNA-binding domain"/>
    <property type="match status" value="1"/>
</dbReference>
<keyword evidence="8" id="KW-1185">Reference proteome</keyword>
<feature type="domain" description="HTH lysR-type" evidence="6">
    <location>
        <begin position="2"/>
        <end position="59"/>
    </location>
</feature>
<name>A0ABM8I5L0_9PROT</name>
<evidence type="ECO:0000313" key="8">
    <source>
        <dbReference type="Proteomes" id="UP000831327"/>
    </source>
</evidence>
<dbReference type="InterPro" id="IPR037424">
    <property type="entry name" value="NocR_PBP2"/>
</dbReference>
<dbReference type="InterPro" id="IPR036388">
    <property type="entry name" value="WH-like_DNA-bd_sf"/>
</dbReference>
<gene>
    <name evidence="7" type="ORF">Rmf_16440</name>
</gene>
<dbReference type="PANTHER" id="PTHR30427">
    <property type="entry name" value="TRANSCRIPTIONAL ACTIVATOR PROTEIN LYSR"/>
    <property type="match status" value="1"/>
</dbReference>
<accession>A0ABM8I5L0</accession>
<evidence type="ECO:0000256" key="3">
    <source>
        <dbReference type="ARBA" id="ARBA00023125"/>
    </source>
</evidence>
<sequence length="332" mass="35760">MINFREVQLLRTMLQLGSVSETARTLNISQPAVSQALTAIQLELGIALFDRVRGRLRPTSHALRLLPDLERLVGNISGFHDLVLTMREGRAGYLSVATAPTIASGLLPAAVTRFRQQHPNVHISILSADIRETIDRVARGQADLGITQLMEGEVVVHSASIAEGAVICVMPSGHRLRARTSVTPTDLAQEDIVSFRPSSLTGMRILEAFRLAGVRLKLAVETNQAMTAMAMVASGGGVALIDSFFPPPPFFPGLVQRPFEPRIRLPVQVILPESRPLSKLADSFLADLKDTIGGNEAFSGGPTPTGVPGKKIGRLSSSDPLHAVGDPRNRQR</sequence>
<evidence type="ECO:0000256" key="2">
    <source>
        <dbReference type="ARBA" id="ARBA00023015"/>
    </source>
</evidence>
<protein>
    <submittedName>
        <fullName evidence="7">LysR family transcriptional regulator</fullName>
    </submittedName>
</protein>
<dbReference type="RefSeq" id="WP_244458955.1">
    <property type="nucleotide sequence ID" value="NZ_AP025637.1"/>
</dbReference>
<evidence type="ECO:0000256" key="1">
    <source>
        <dbReference type="ARBA" id="ARBA00009437"/>
    </source>
</evidence>
<keyword evidence="3" id="KW-0238">DNA-binding</keyword>
<dbReference type="PANTHER" id="PTHR30427:SF1">
    <property type="entry name" value="TRANSCRIPTIONAL ACTIVATOR PROTEIN LYSR"/>
    <property type="match status" value="1"/>
</dbReference>
<organism evidence="7 8">
    <name type="scientific">Roseomonas fluvialis</name>
    <dbReference type="NCBI Taxonomy" id="1750527"/>
    <lineage>
        <taxon>Bacteria</taxon>
        <taxon>Pseudomonadati</taxon>
        <taxon>Pseudomonadota</taxon>
        <taxon>Alphaproteobacteria</taxon>
        <taxon>Acetobacterales</taxon>
        <taxon>Roseomonadaceae</taxon>
        <taxon>Roseomonas</taxon>
    </lineage>
</organism>
<dbReference type="Gene3D" id="3.40.190.290">
    <property type="match status" value="1"/>
</dbReference>
<evidence type="ECO:0000256" key="5">
    <source>
        <dbReference type="SAM" id="MobiDB-lite"/>
    </source>
</evidence>
<reference evidence="7 8" key="1">
    <citation type="journal article" date="2016" name="Microbes Environ.">
        <title>Phylogenetically diverse aerobic anoxygenic phototrophic bacteria isolated from epilithic biofilms in Tama river, Japan.</title>
        <authorList>
            <person name="Hirose S."/>
            <person name="Matsuura K."/>
            <person name="Haruta S."/>
        </authorList>
    </citation>
    <scope>NUCLEOTIDE SEQUENCE [LARGE SCALE GENOMIC DNA]</scope>
    <source>
        <strain evidence="7 8">S08</strain>
    </source>
</reference>
<proteinExistence type="inferred from homology"/>
<keyword evidence="4" id="KW-0804">Transcription</keyword>
<dbReference type="InterPro" id="IPR000847">
    <property type="entry name" value="LysR_HTH_N"/>
</dbReference>